<dbReference type="EMBL" id="JACHCF010000014">
    <property type="protein sequence ID" value="MBB5623629.1"/>
    <property type="molecule type" value="Genomic_DNA"/>
</dbReference>
<dbReference type="AlphaFoldDB" id="A0A7W8YXG5"/>
<proteinExistence type="predicted"/>
<organism evidence="1 2">
    <name type="scientific">Pedobacter cryoconitis</name>
    <dbReference type="NCBI Taxonomy" id="188932"/>
    <lineage>
        <taxon>Bacteria</taxon>
        <taxon>Pseudomonadati</taxon>
        <taxon>Bacteroidota</taxon>
        <taxon>Sphingobacteriia</taxon>
        <taxon>Sphingobacteriales</taxon>
        <taxon>Sphingobacteriaceae</taxon>
        <taxon>Pedobacter</taxon>
    </lineage>
</organism>
<evidence type="ECO:0000313" key="2">
    <source>
        <dbReference type="Proteomes" id="UP000537718"/>
    </source>
</evidence>
<evidence type="ECO:0000313" key="1">
    <source>
        <dbReference type="EMBL" id="MBB5623629.1"/>
    </source>
</evidence>
<comment type="caution">
    <text evidence="1">The sequence shown here is derived from an EMBL/GenBank/DDBJ whole genome shotgun (WGS) entry which is preliminary data.</text>
</comment>
<protein>
    <submittedName>
        <fullName evidence="1">Uncharacterized protein</fullName>
    </submittedName>
</protein>
<sequence length="75" mass="8158">MISHLGLPVSNAFFRNESTGEAVFGAGTSRVMLNVNVGDTITATYNYPGESKIYTGNIVVTQAMLQYTGVNIWIR</sequence>
<accession>A0A7W8YXG5</accession>
<dbReference type="Proteomes" id="UP000537718">
    <property type="component" value="Unassembled WGS sequence"/>
</dbReference>
<name>A0A7W8YXG5_9SPHI</name>
<gene>
    <name evidence="1" type="ORF">HDE69_004716</name>
</gene>
<reference evidence="1 2" key="1">
    <citation type="submission" date="2020-08" db="EMBL/GenBank/DDBJ databases">
        <title>Genomic Encyclopedia of Type Strains, Phase IV (KMG-V): Genome sequencing to study the core and pangenomes of soil and plant-associated prokaryotes.</title>
        <authorList>
            <person name="Whitman W."/>
        </authorList>
    </citation>
    <scope>NUCLEOTIDE SEQUENCE [LARGE SCALE GENOMIC DNA]</scope>
    <source>
        <strain evidence="1 2">MP7CTX6</strain>
    </source>
</reference>